<feature type="coiled-coil region" evidence="5">
    <location>
        <begin position="122"/>
        <end position="176"/>
    </location>
</feature>
<evidence type="ECO:0000259" key="6">
    <source>
        <dbReference type="Pfam" id="PF01974"/>
    </source>
</evidence>
<dbReference type="Gene3D" id="3.40.1350.10">
    <property type="match status" value="1"/>
</dbReference>
<dbReference type="GO" id="GO:0004519">
    <property type="term" value="F:endonuclease activity"/>
    <property type="evidence" value="ECO:0007669"/>
    <property type="project" value="UniProtKB-KW"/>
</dbReference>
<keyword evidence="3 4" id="KW-0456">Lyase</keyword>
<keyword evidence="8" id="KW-1185">Reference proteome</keyword>
<dbReference type="EMBL" id="OZ004256">
    <property type="protein sequence ID" value="CAK7905029.1"/>
    <property type="molecule type" value="Genomic_DNA"/>
</dbReference>
<dbReference type="CDD" id="cd22363">
    <property type="entry name" value="tRNA-intron_lyase_C"/>
    <property type="match status" value="1"/>
</dbReference>
<keyword evidence="7" id="KW-0540">Nuclease</keyword>
<dbReference type="InterPro" id="IPR016589">
    <property type="entry name" value="tRNA_splic_SEN2"/>
</dbReference>
<keyword evidence="7" id="KW-0378">Hydrolase</keyword>
<dbReference type="InterPro" id="IPR036167">
    <property type="entry name" value="tRNA_intron_Endo_cat-like_sf"/>
</dbReference>
<dbReference type="InterPro" id="IPR006676">
    <property type="entry name" value="tRNA_splic"/>
</dbReference>
<dbReference type="Pfam" id="PF01974">
    <property type="entry name" value="tRNA_int_endo"/>
    <property type="match status" value="1"/>
</dbReference>
<dbReference type="SUPFAM" id="SSF53032">
    <property type="entry name" value="tRNA-intron endonuclease catalytic domain-like"/>
    <property type="match status" value="1"/>
</dbReference>
<comment type="similarity">
    <text evidence="1 4">Belongs to the tRNA-intron endonuclease family.</text>
</comment>
<organism evidence="7 8">
    <name type="scientific">[Candida] anglica</name>
    <dbReference type="NCBI Taxonomy" id="148631"/>
    <lineage>
        <taxon>Eukaryota</taxon>
        <taxon>Fungi</taxon>
        <taxon>Dikarya</taxon>
        <taxon>Ascomycota</taxon>
        <taxon>Saccharomycotina</taxon>
        <taxon>Pichiomycetes</taxon>
        <taxon>Debaryomycetaceae</taxon>
        <taxon>Kurtzmaniella</taxon>
    </lineage>
</organism>
<name>A0ABP0EE71_9ASCO</name>
<feature type="domain" description="tRNA intron endonuclease catalytic" evidence="6">
    <location>
        <begin position="241"/>
        <end position="322"/>
    </location>
</feature>
<dbReference type="InterPro" id="IPR006677">
    <property type="entry name" value="tRNA_intron_Endonuc_cat-like"/>
</dbReference>
<protein>
    <recommendedName>
        <fullName evidence="4">tRNA-splicing endonuclease subunit Sen2</fullName>
        <ecNumber evidence="4">4.6.1.16</ecNumber>
    </recommendedName>
</protein>
<keyword evidence="7" id="KW-0255">Endonuclease</keyword>
<dbReference type="Proteomes" id="UP001497600">
    <property type="component" value="Chromosome D"/>
</dbReference>
<evidence type="ECO:0000256" key="1">
    <source>
        <dbReference type="ARBA" id="ARBA00008078"/>
    </source>
</evidence>
<dbReference type="NCBIfam" id="TIGR00324">
    <property type="entry name" value="endA"/>
    <property type="match status" value="1"/>
</dbReference>
<comment type="function">
    <text evidence="4">Constitutes one of the two catalytic subunit of the tRNA-splicing endonuclease complex, a complex responsible for identification and cleavage of the splice sites in pre-tRNA. It cleaves pre-tRNA at the 5'- and 3'-splice sites to release the intron. The products are an intron and two tRNA half-molecules bearing 2',3'-cyclic phosphate and 5'-OH termini. There are no conserved sequences at the splice sites, but the intron is invariably located at the same site in the gene, placing the splice sites an invariant distance from the constant structural features of the tRNA body.</text>
</comment>
<proteinExistence type="inferred from homology"/>
<dbReference type="InterPro" id="IPR011856">
    <property type="entry name" value="tRNA_endonuc-like_dom_sf"/>
</dbReference>
<gene>
    <name evidence="7" type="primary">SEN2</name>
    <name evidence="7" type="ORF">CAAN4_D12156</name>
</gene>
<sequence>MGKRNKNLKDLYPNALPVTLSSDVYGPLPDIYPHNPLSWIYFVGTYLYIQSRPVPEHKVRVEYSNGIFTVCNDKDMARLWSHGFFGKGSLSRSDPSWVERTSRRLGLDNDSGISSEDITKQRREERKRFKAERAKVEALELKQRQGLLSPSEESILSDLKEELNDFKQKSISASNQVNDLILREEDEILLAEGVNLEYLQLQVVEVFFLQFALDTLSIYKDDHLLSTSEVFYECCKLNPKFLLDYVVYHHYRSLGWCVRAGIKFGCDMLLYKRGPPFSHAEFGILIVSTKSRLDWIEISSISRVIGGVKKSLVLCFVDEPSESQTTSAGDIHSLLSSYKVTEVLYRRWIPSRSRD</sequence>
<reference evidence="7 8" key="1">
    <citation type="submission" date="2024-01" db="EMBL/GenBank/DDBJ databases">
        <authorList>
            <consortium name="Genoscope - CEA"/>
            <person name="William W."/>
        </authorList>
    </citation>
    <scope>NUCLEOTIDE SEQUENCE [LARGE SCALE GENOMIC DNA]</scope>
    <source>
        <strain evidence="7 8">29B2s-10</strain>
    </source>
</reference>
<dbReference type="PANTHER" id="PTHR21227">
    <property type="entry name" value="TRNA-SPLICING ENDONUCLEASE SUBUNIT SEN2"/>
    <property type="match status" value="1"/>
</dbReference>
<dbReference type="EC" id="4.6.1.16" evidence="4"/>
<evidence type="ECO:0000256" key="4">
    <source>
        <dbReference type="PIRNR" id="PIRNR011789"/>
    </source>
</evidence>
<evidence type="ECO:0000256" key="2">
    <source>
        <dbReference type="ARBA" id="ARBA00022694"/>
    </source>
</evidence>
<dbReference type="PANTHER" id="PTHR21227:SF0">
    <property type="entry name" value="TRNA-SPLICING ENDONUCLEASE SUBUNIT SEN2"/>
    <property type="match status" value="1"/>
</dbReference>
<evidence type="ECO:0000313" key="8">
    <source>
        <dbReference type="Proteomes" id="UP001497600"/>
    </source>
</evidence>
<evidence type="ECO:0000313" key="7">
    <source>
        <dbReference type="EMBL" id="CAK7905029.1"/>
    </source>
</evidence>
<evidence type="ECO:0000256" key="3">
    <source>
        <dbReference type="ARBA" id="ARBA00023239"/>
    </source>
</evidence>
<keyword evidence="5" id="KW-0175">Coiled coil</keyword>
<evidence type="ECO:0000256" key="5">
    <source>
        <dbReference type="SAM" id="Coils"/>
    </source>
</evidence>
<dbReference type="PIRSF" id="PIRSF011789">
    <property type="entry name" value="tRNA_splic_SEN2"/>
    <property type="match status" value="1"/>
</dbReference>
<keyword evidence="2 4" id="KW-0819">tRNA processing</keyword>
<accession>A0ABP0EE71</accession>